<gene>
    <name evidence="1" type="ORF">METZ01_LOCUS456776</name>
</gene>
<protein>
    <submittedName>
        <fullName evidence="1">Uncharacterized protein</fullName>
    </submittedName>
</protein>
<name>A0A383A832_9ZZZZ</name>
<accession>A0A383A832</accession>
<proteinExistence type="predicted"/>
<reference evidence="1" key="1">
    <citation type="submission" date="2018-05" db="EMBL/GenBank/DDBJ databases">
        <authorList>
            <person name="Lanie J.A."/>
            <person name="Ng W.-L."/>
            <person name="Kazmierczak K.M."/>
            <person name="Andrzejewski T.M."/>
            <person name="Davidsen T.M."/>
            <person name="Wayne K.J."/>
            <person name="Tettelin H."/>
            <person name="Glass J.I."/>
            <person name="Rusch D."/>
            <person name="Podicherti R."/>
            <person name="Tsui H.-C.T."/>
            <person name="Winkler M.E."/>
        </authorList>
    </citation>
    <scope>NUCLEOTIDE SEQUENCE</scope>
</reference>
<dbReference type="EMBL" id="UINC01189988">
    <property type="protein sequence ID" value="SVE03922.1"/>
    <property type="molecule type" value="Genomic_DNA"/>
</dbReference>
<dbReference type="AlphaFoldDB" id="A0A383A832"/>
<evidence type="ECO:0000313" key="1">
    <source>
        <dbReference type="EMBL" id="SVE03922.1"/>
    </source>
</evidence>
<sequence>VEGLVDFNDGDYSEMGISKRFSDRFHLMAVYKAIEELELKEDFVDILTRNYKKK</sequence>
<organism evidence="1">
    <name type="scientific">marine metagenome</name>
    <dbReference type="NCBI Taxonomy" id="408172"/>
    <lineage>
        <taxon>unclassified sequences</taxon>
        <taxon>metagenomes</taxon>
        <taxon>ecological metagenomes</taxon>
    </lineage>
</organism>
<feature type="non-terminal residue" evidence="1">
    <location>
        <position position="1"/>
    </location>
</feature>